<accession>H1L1U4</accession>
<dbReference type="EMBL" id="AGJL01000112">
    <property type="protein sequence ID" value="EHP82864.1"/>
    <property type="molecule type" value="Genomic_DNA"/>
</dbReference>
<name>H1L1U4_9EURY</name>
<proteinExistence type="predicted"/>
<comment type="caution">
    <text evidence="1">The sequence shown here is derived from an EMBL/GenBank/DDBJ whole genome shotgun (WGS) entry which is preliminary data.</text>
</comment>
<sequence length="38" mass="4433">MEYIWLKSDPRGMETKSEKHLIKAARKLKSDPRGMETA</sequence>
<evidence type="ECO:0000313" key="1">
    <source>
        <dbReference type="EMBL" id="EHP82864.1"/>
    </source>
</evidence>
<evidence type="ECO:0000313" key="2">
    <source>
        <dbReference type="Proteomes" id="UP000003706"/>
    </source>
</evidence>
<dbReference type="AlphaFoldDB" id="H1L1U4"/>
<gene>
    <name evidence="1" type="ORF">MetfoDRAFT_2018</name>
</gene>
<reference evidence="1 2" key="1">
    <citation type="submission" date="2011-09" db="EMBL/GenBank/DDBJ databases">
        <title>The draft genome of Methanotorris formicicus Mc-S-70.</title>
        <authorList>
            <consortium name="US DOE Joint Genome Institute (JGI-PGF)"/>
            <person name="Lucas S."/>
            <person name="Han J."/>
            <person name="Lapidus A."/>
            <person name="Cheng J.-F."/>
            <person name="Goodwin L."/>
            <person name="Pitluck S."/>
            <person name="Peters L."/>
            <person name="Land M.L."/>
            <person name="Hauser L."/>
            <person name="Sieprawska-Lupa M."/>
            <person name="Takai K."/>
            <person name="Miyazaki J."/>
            <person name="Whitman W."/>
            <person name="Woyke T.J."/>
        </authorList>
    </citation>
    <scope>NUCLEOTIDE SEQUENCE [LARGE SCALE GENOMIC DNA]</scope>
    <source>
        <strain evidence="1 2">Mc-S-70</strain>
    </source>
</reference>
<organism evidence="1 2">
    <name type="scientific">Methanotorris formicicus Mc-S-70</name>
    <dbReference type="NCBI Taxonomy" id="647171"/>
    <lineage>
        <taxon>Archaea</taxon>
        <taxon>Methanobacteriati</taxon>
        <taxon>Methanobacteriota</taxon>
        <taxon>Methanomada group</taxon>
        <taxon>Methanococci</taxon>
        <taxon>Methanococcales</taxon>
        <taxon>Methanocaldococcaceae</taxon>
        <taxon>Methanotorris</taxon>
    </lineage>
</organism>
<dbReference type="Proteomes" id="UP000003706">
    <property type="component" value="Unassembled WGS sequence"/>
</dbReference>
<protein>
    <submittedName>
        <fullName evidence="1">Uncharacterized protein</fullName>
    </submittedName>
</protein>
<keyword evidence="2" id="KW-1185">Reference proteome</keyword>